<protein>
    <recommendedName>
        <fullName evidence="10">Equilibrative nucleoside transporter</fullName>
    </recommendedName>
</protein>
<dbReference type="AlphaFoldDB" id="A0AAD9NN15"/>
<comment type="subcellular location">
    <subcellularLocation>
        <location evidence="1">Membrane</location>
        <topology evidence="1">Multi-pass membrane protein</topology>
    </subcellularLocation>
</comment>
<reference evidence="8" key="1">
    <citation type="journal article" date="2023" name="Mol. Biol. Evol.">
        <title>Third-Generation Sequencing Reveals the Adaptive Role of the Epigenome in Three Deep-Sea Polychaetes.</title>
        <authorList>
            <person name="Perez M."/>
            <person name="Aroh O."/>
            <person name="Sun Y."/>
            <person name="Lan Y."/>
            <person name="Juniper S.K."/>
            <person name="Young C.R."/>
            <person name="Angers B."/>
            <person name="Qian P.Y."/>
        </authorList>
    </citation>
    <scope>NUCLEOTIDE SEQUENCE</scope>
    <source>
        <strain evidence="8">R07B-5</strain>
    </source>
</reference>
<dbReference type="EMBL" id="JAODUO010000801">
    <property type="protein sequence ID" value="KAK2174443.1"/>
    <property type="molecule type" value="Genomic_DNA"/>
</dbReference>
<keyword evidence="9" id="KW-1185">Reference proteome</keyword>
<keyword evidence="4 7" id="KW-0812">Transmembrane</keyword>
<dbReference type="GO" id="GO:0005337">
    <property type="term" value="F:nucleoside transmembrane transporter activity"/>
    <property type="evidence" value="ECO:0007669"/>
    <property type="project" value="InterPro"/>
</dbReference>
<keyword evidence="6 7" id="KW-0472">Membrane</keyword>
<evidence type="ECO:0000313" key="8">
    <source>
        <dbReference type="EMBL" id="KAK2174443.1"/>
    </source>
</evidence>
<evidence type="ECO:0000256" key="6">
    <source>
        <dbReference type="ARBA" id="ARBA00023136"/>
    </source>
</evidence>
<dbReference type="PANTHER" id="PTHR10332:SF88">
    <property type="entry name" value="EQUILIBRATIVE NUCLEOSIDE TRANSPORTER 1, ISOFORM A"/>
    <property type="match status" value="1"/>
</dbReference>
<name>A0AAD9NN15_RIDPI</name>
<dbReference type="Pfam" id="PF01733">
    <property type="entry name" value="Nucleoside_tran"/>
    <property type="match status" value="1"/>
</dbReference>
<evidence type="ECO:0000256" key="1">
    <source>
        <dbReference type="ARBA" id="ARBA00004141"/>
    </source>
</evidence>
<dbReference type="Proteomes" id="UP001209878">
    <property type="component" value="Unassembled WGS sequence"/>
</dbReference>
<dbReference type="InterPro" id="IPR002259">
    <property type="entry name" value="Eqnu_transpt"/>
</dbReference>
<accession>A0AAD9NN15</accession>
<proteinExistence type="inferred from homology"/>
<comment type="similarity">
    <text evidence="2">Belongs to the SLC29A/ENT transporter (TC 2.A.57) family.</text>
</comment>
<evidence type="ECO:0000313" key="9">
    <source>
        <dbReference type="Proteomes" id="UP001209878"/>
    </source>
</evidence>
<keyword evidence="3" id="KW-0813">Transport</keyword>
<evidence type="ECO:0000256" key="3">
    <source>
        <dbReference type="ARBA" id="ARBA00022448"/>
    </source>
</evidence>
<feature type="transmembrane region" description="Helical" evidence="7">
    <location>
        <begin position="43"/>
        <end position="62"/>
    </location>
</feature>
<evidence type="ECO:0000256" key="2">
    <source>
        <dbReference type="ARBA" id="ARBA00007965"/>
    </source>
</evidence>
<dbReference type="PANTHER" id="PTHR10332">
    <property type="entry name" value="EQUILIBRATIVE NUCLEOSIDE TRANSPORTER"/>
    <property type="match status" value="1"/>
</dbReference>
<dbReference type="PRINTS" id="PR01130">
    <property type="entry name" value="DERENTRNSPRT"/>
</dbReference>
<evidence type="ECO:0000256" key="7">
    <source>
        <dbReference type="SAM" id="Phobius"/>
    </source>
</evidence>
<organism evidence="8 9">
    <name type="scientific">Ridgeia piscesae</name>
    <name type="common">Tubeworm</name>
    <dbReference type="NCBI Taxonomy" id="27915"/>
    <lineage>
        <taxon>Eukaryota</taxon>
        <taxon>Metazoa</taxon>
        <taxon>Spiralia</taxon>
        <taxon>Lophotrochozoa</taxon>
        <taxon>Annelida</taxon>
        <taxon>Polychaeta</taxon>
        <taxon>Sedentaria</taxon>
        <taxon>Canalipalpata</taxon>
        <taxon>Sabellida</taxon>
        <taxon>Siboglinidae</taxon>
        <taxon>Ridgeia</taxon>
    </lineage>
</organism>
<gene>
    <name evidence="8" type="ORF">NP493_801g01021</name>
</gene>
<evidence type="ECO:0000256" key="4">
    <source>
        <dbReference type="ARBA" id="ARBA00022692"/>
    </source>
</evidence>
<keyword evidence="5 7" id="KW-1133">Transmembrane helix</keyword>
<feature type="transmembrane region" description="Helical" evidence="7">
    <location>
        <begin position="114"/>
        <end position="137"/>
    </location>
</feature>
<sequence length="143" mass="15692">MSRRMNKVLNVARNNGDVEIHPVSKSKEIPLLAVFKMPGEDSWWLPILCVARVAFIPVFILCNVQPRKASLPVVIDNDYVPLIASGLLGLTNGHLGTLYMMYGPRRVTVENKEMAGSMLTFFLAVGLAAGSLSSLLIKDLIQP</sequence>
<evidence type="ECO:0008006" key="10">
    <source>
        <dbReference type="Google" id="ProtNLM"/>
    </source>
</evidence>
<evidence type="ECO:0000256" key="5">
    <source>
        <dbReference type="ARBA" id="ARBA00022989"/>
    </source>
</evidence>
<feature type="transmembrane region" description="Helical" evidence="7">
    <location>
        <begin position="82"/>
        <end position="102"/>
    </location>
</feature>
<dbReference type="GO" id="GO:0005886">
    <property type="term" value="C:plasma membrane"/>
    <property type="evidence" value="ECO:0007669"/>
    <property type="project" value="TreeGrafter"/>
</dbReference>
<comment type="caution">
    <text evidence="8">The sequence shown here is derived from an EMBL/GenBank/DDBJ whole genome shotgun (WGS) entry which is preliminary data.</text>
</comment>